<name>A0A6C2TZM7_PONDE</name>
<feature type="domain" description="Transposase IS4-like" evidence="5">
    <location>
        <begin position="138"/>
        <end position="353"/>
    </location>
</feature>
<dbReference type="GO" id="GO:0006313">
    <property type="term" value="P:DNA transposition"/>
    <property type="evidence" value="ECO:0007669"/>
    <property type="project" value="InterPro"/>
</dbReference>
<evidence type="ECO:0000259" key="5">
    <source>
        <dbReference type="Pfam" id="PF01609"/>
    </source>
</evidence>
<dbReference type="Pfam" id="PF14294">
    <property type="entry name" value="DUF4372"/>
    <property type="match status" value="1"/>
</dbReference>
<evidence type="ECO:0000313" key="13">
    <source>
        <dbReference type="EMBL" id="VGO14084.1"/>
    </source>
</evidence>
<dbReference type="Gene3D" id="3.90.350.10">
    <property type="entry name" value="Transposase Inhibitor Protein From Tn5, Chain A, domain 1"/>
    <property type="match status" value="1"/>
</dbReference>
<dbReference type="Proteomes" id="UP000366872">
    <property type="component" value="Unassembled WGS sequence"/>
</dbReference>
<dbReference type="InterPro" id="IPR012337">
    <property type="entry name" value="RNaseH-like_sf"/>
</dbReference>
<keyword evidence="19" id="KW-1185">Reference proteome</keyword>
<evidence type="ECO:0000259" key="6">
    <source>
        <dbReference type="Pfam" id="PF14294"/>
    </source>
</evidence>
<evidence type="ECO:0000256" key="3">
    <source>
        <dbReference type="ARBA" id="ARBA00023125"/>
    </source>
</evidence>
<dbReference type="Pfam" id="PF01609">
    <property type="entry name" value="DDE_Tnp_1"/>
    <property type="match status" value="1"/>
</dbReference>
<dbReference type="InterPro" id="IPR002559">
    <property type="entry name" value="Transposase_11"/>
</dbReference>
<evidence type="ECO:0000256" key="4">
    <source>
        <dbReference type="ARBA" id="ARBA00023172"/>
    </source>
</evidence>
<feature type="domain" description="DUF4372" evidence="6">
    <location>
        <begin position="13"/>
        <end position="79"/>
    </location>
</feature>
<reference evidence="11 19" key="1">
    <citation type="submission" date="2019-04" db="EMBL/GenBank/DDBJ databases">
        <authorList>
            <person name="Van Vliet M D."/>
        </authorList>
    </citation>
    <scope>NUCLEOTIDE SEQUENCE [LARGE SCALE GENOMIC DNA]</scope>
    <source>
        <strain evidence="11 19">F1</strain>
    </source>
</reference>
<dbReference type="EMBL" id="CAAHFG010000002">
    <property type="protein sequence ID" value="VGO15315.1"/>
    <property type="molecule type" value="Genomic_DNA"/>
</dbReference>
<accession>A0A6C2TZM7</accession>
<dbReference type="InterPro" id="IPR025399">
    <property type="entry name" value="DUF4372"/>
</dbReference>
<dbReference type="GO" id="GO:0003677">
    <property type="term" value="F:DNA binding"/>
    <property type="evidence" value="ECO:0007669"/>
    <property type="project" value="UniProtKB-KW"/>
</dbReference>
<sequence length="413" mass="47598">MKKQHKHKPAGHRYTTLKQLCNLIPGHMVSSLAQKHGVDIQSRTYTPWSHVVSLLYAHFSHALGLNDVCDALQMNAAALSTIRGAVPPSRNNLSHANKIRNADMAEELYWCMMKHLMDTVPGFAKGKVRRGYLRRFSKTIHALDSTTIQLVANCMDWAKHRRRKAAAKCHLRLDLQSFLPRCAIIDTAKHHDSTMTQSLCAELKPGEIAVFDKAYNKFKHLFELTVRGVWWVGRAKDNMQYKVVRTLETTGHKRILRDEVIEMVVEASKKAYPCELRRVVALVEINGKDVEIAFITNHLEWSAWTVAELYRCRWDIEVFFKEIKQTLQLSDFLGYSANAVRWQIWMGLLVHLLMRCLAFMHGWEHSFKRQFTVVRAVLWRRWNLPALLDSYGTAKPPGRIRGAPEQAYLPGFV</sequence>
<evidence type="ECO:0000313" key="19">
    <source>
        <dbReference type="Proteomes" id="UP000366872"/>
    </source>
</evidence>
<evidence type="ECO:0000313" key="10">
    <source>
        <dbReference type="EMBL" id="VGO13140.1"/>
    </source>
</evidence>
<evidence type="ECO:0000313" key="15">
    <source>
        <dbReference type="EMBL" id="VGO15394.1"/>
    </source>
</evidence>
<gene>
    <name evidence="7" type="ORF">PDESU_00778</name>
    <name evidence="8" type="ORF">PDESU_01106</name>
    <name evidence="9" type="ORF">PDESU_01166</name>
    <name evidence="10" type="ORF">PDESU_01694</name>
    <name evidence="11" type="ORF">PDESU_01732</name>
    <name evidence="12" type="ORF">PDESU_02551</name>
    <name evidence="13" type="ORF">PDESU_02641</name>
    <name evidence="14" type="ORF">PDESU_03897</name>
    <name evidence="15" type="ORF">PDESU_03977</name>
    <name evidence="16" type="ORF">PDESU_04483</name>
    <name evidence="17" type="ORF">PDESU_04889</name>
    <name evidence="18" type="ORF">PDESU_06360</name>
</gene>
<evidence type="ECO:0000313" key="11">
    <source>
        <dbReference type="EMBL" id="VGO13178.1"/>
    </source>
</evidence>
<protein>
    <recommendedName>
        <fullName evidence="20">Transposase IS4-like domain-containing protein</fullName>
    </recommendedName>
</protein>
<evidence type="ECO:0000313" key="8">
    <source>
        <dbReference type="EMBL" id="VGO12553.1"/>
    </source>
</evidence>
<dbReference type="GO" id="GO:0004803">
    <property type="term" value="F:transposase activity"/>
    <property type="evidence" value="ECO:0007669"/>
    <property type="project" value="InterPro"/>
</dbReference>
<dbReference type="EMBL" id="CAAHFG010000001">
    <property type="protein sequence ID" value="VGO13140.1"/>
    <property type="molecule type" value="Genomic_DNA"/>
</dbReference>
<evidence type="ECO:0000313" key="14">
    <source>
        <dbReference type="EMBL" id="VGO15315.1"/>
    </source>
</evidence>
<evidence type="ECO:0000256" key="1">
    <source>
        <dbReference type="ARBA" id="ARBA00010075"/>
    </source>
</evidence>
<evidence type="ECO:0008006" key="20">
    <source>
        <dbReference type="Google" id="ProtNLM"/>
    </source>
</evidence>
<evidence type="ECO:0000313" key="12">
    <source>
        <dbReference type="EMBL" id="VGO13994.1"/>
    </source>
</evidence>
<organism evidence="11 19">
    <name type="scientific">Pontiella desulfatans</name>
    <dbReference type="NCBI Taxonomy" id="2750659"/>
    <lineage>
        <taxon>Bacteria</taxon>
        <taxon>Pseudomonadati</taxon>
        <taxon>Kiritimatiellota</taxon>
        <taxon>Kiritimatiellia</taxon>
        <taxon>Kiritimatiellales</taxon>
        <taxon>Pontiellaceae</taxon>
        <taxon>Pontiella</taxon>
    </lineage>
</organism>
<evidence type="ECO:0000313" key="7">
    <source>
        <dbReference type="EMBL" id="VGO12227.1"/>
    </source>
</evidence>
<dbReference type="EMBL" id="CAAHFG010000005">
    <property type="protein sequence ID" value="VGO17758.1"/>
    <property type="molecule type" value="Genomic_DNA"/>
</dbReference>
<comment type="similarity">
    <text evidence="1">Belongs to the transposase 11 family.</text>
</comment>
<keyword evidence="4" id="KW-0233">DNA recombination</keyword>
<evidence type="ECO:0000313" key="16">
    <source>
        <dbReference type="EMBL" id="VGO15895.1"/>
    </source>
</evidence>
<keyword evidence="3" id="KW-0238">DNA-binding</keyword>
<evidence type="ECO:0000313" key="9">
    <source>
        <dbReference type="EMBL" id="VGO12613.1"/>
    </source>
</evidence>
<dbReference type="EMBL" id="CAAHFG010000002">
    <property type="protein sequence ID" value="VGO15394.1"/>
    <property type="molecule type" value="Genomic_DNA"/>
</dbReference>
<evidence type="ECO:0000313" key="17">
    <source>
        <dbReference type="EMBL" id="VGO16298.1"/>
    </source>
</evidence>
<dbReference type="EMBL" id="CAAHFG010000001">
    <property type="protein sequence ID" value="VGO12553.1"/>
    <property type="molecule type" value="Genomic_DNA"/>
</dbReference>
<evidence type="ECO:0000313" key="18">
    <source>
        <dbReference type="EMBL" id="VGO17758.1"/>
    </source>
</evidence>
<dbReference type="EMBL" id="CAAHFG010000001">
    <property type="protein sequence ID" value="VGO14084.1"/>
    <property type="molecule type" value="Genomic_DNA"/>
</dbReference>
<dbReference type="SUPFAM" id="SSF53098">
    <property type="entry name" value="Ribonuclease H-like"/>
    <property type="match status" value="1"/>
</dbReference>
<dbReference type="PANTHER" id="PTHR33258:SF1">
    <property type="entry name" value="TRANSPOSASE INSL FOR INSERTION SEQUENCE ELEMENT IS186A-RELATED"/>
    <property type="match status" value="1"/>
</dbReference>
<evidence type="ECO:0000256" key="2">
    <source>
        <dbReference type="ARBA" id="ARBA00022578"/>
    </source>
</evidence>
<dbReference type="InterPro" id="IPR047952">
    <property type="entry name" value="Transpos_IS4"/>
</dbReference>
<keyword evidence="2" id="KW-0815">Transposition</keyword>
<dbReference type="EMBL" id="CAAHFG010000001">
    <property type="protein sequence ID" value="VGO13994.1"/>
    <property type="molecule type" value="Genomic_DNA"/>
</dbReference>
<dbReference type="EMBL" id="CAAHFG010000001">
    <property type="protein sequence ID" value="VGO13178.1"/>
    <property type="molecule type" value="Genomic_DNA"/>
</dbReference>
<proteinExistence type="inferred from homology"/>
<dbReference type="AlphaFoldDB" id="A0A6C2TZM7"/>
<dbReference type="EMBL" id="CAAHFG010000001">
    <property type="protein sequence ID" value="VGO12227.1"/>
    <property type="molecule type" value="Genomic_DNA"/>
</dbReference>
<dbReference type="RefSeq" id="WP_136077916.1">
    <property type="nucleotide sequence ID" value="NZ_CAAHFG010000001.1"/>
</dbReference>
<dbReference type="EMBL" id="CAAHFG010000001">
    <property type="protein sequence ID" value="VGO12613.1"/>
    <property type="molecule type" value="Genomic_DNA"/>
</dbReference>
<dbReference type="EMBL" id="CAAHFG010000003">
    <property type="protein sequence ID" value="VGO15895.1"/>
    <property type="molecule type" value="Genomic_DNA"/>
</dbReference>
<dbReference type="EMBL" id="CAAHFG010000003">
    <property type="protein sequence ID" value="VGO16298.1"/>
    <property type="molecule type" value="Genomic_DNA"/>
</dbReference>
<dbReference type="PANTHER" id="PTHR33258">
    <property type="entry name" value="TRANSPOSASE INSL FOR INSERTION SEQUENCE ELEMENT IS186A-RELATED"/>
    <property type="match status" value="1"/>
</dbReference>
<dbReference type="NCBIfam" id="NF033592">
    <property type="entry name" value="transpos_IS4_1"/>
    <property type="match status" value="1"/>
</dbReference>